<feature type="compositionally biased region" description="Acidic residues" evidence="1">
    <location>
        <begin position="58"/>
        <end position="70"/>
    </location>
</feature>
<keyword evidence="2" id="KW-1133">Transmembrane helix</keyword>
<dbReference type="AlphaFoldDB" id="A0A180GSH2"/>
<dbReference type="OrthoDB" id="29879at2759"/>
<accession>A0A180GSH2</accession>
<keyword evidence="2" id="KW-0812">Transmembrane</keyword>
<dbReference type="GO" id="GO:0016020">
    <property type="term" value="C:membrane"/>
    <property type="evidence" value="ECO:0007669"/>
    <property type="project" value="TreeGrafter"/>
</dbReference>
<protein>
    <submittedName>
        <fullName evidence="3 4">Uncharacterized protein</fullName>
    </submittedName>
</protein>
<dbReference type="Gene3D" id="3.30.460.20">
    <property type="entry name" value="CorA soluble domain-like"/>
    <property type="match status" value="1"/>
</dbReference>
<keyword evidence="5" id="KW-1185">Reference proteome</keyword>
<evidence type="ECO:0000256" key="2">
    <source>
        <dbReference type="SAM" id="Phobius"/>
    </source>
</evidence>
<feature type="compositionally biased region" description="Basic residues" evidence="1">
    <location>
        <begin position="511"/>
        <end position="522"/>
    </location>
</feature>
<dbReference type="PANTHER" id="PTHR21535">
    <property type="entry name" value="MAGNESIUM AND COBALT TRANSPORT PROTEIN/MITOCHONDRIAL IMPORT INNER MEMBRANE TRANSLOCASE SUBUNIT TIM8"/>
    <property type="match status" value="1"/>
</dbReference>
<keyword evidence="2" id="KW-0472">Membrane</keyword>
<evidence type="ECO:0000313" key="4">
    <source>
        <dbReference type="EnsemblFungi" id="PTTG_26559-t43_1-p1"/>
    </source>
</evidence>
<evidence type="ECO:0000256" key="1">
    <source>
        <dbReference type="SAM" id="MobiDB-lite"/>
    </source>
</evidence>
<feature type="region of interest" description="Disordered" evidence="1">
    <location>
        <begin position="309"/>
        <end position="362"/>
    </location>
</feature>
<dbReference type="EnsemblFungi" id="PTTG_26559-t43_1">
    <property type="protein sequence ID" value="PTTG_26559-t43_1-p1"/>
    <property type="gene ID" value="PTTG_26559"/>
</dbReference>
<feature type="transmembrane region" description="Helical" evidence="2">
    <location>
        <begin position="764"/>
        <end position="786"/>
    </location>
</feature>
<feature type="region of interest" description="Disordered" evidence="1">
    <location>
        <begin position="504"/>
        <end position="543"/>
    </location>
</feature>
<name>A0A180GSH2_PUCT1</name>
<dbReference type="GO" id="GO:0010961">
    <property type="term" value="P:intracellular magnesium ion homeostasis"/>
    <property type="evidence" value="ECO:0007669"/>
    <property type="project" value="TreeGrafter"/>
</dbReference>
<feature type="compositionally biased region" description="Acidic residues" evidence="1">
    <location>
        <begin position="313"/>
        <end position="331"/>
    </location>
</feature>
<evidence type="ECO:0000313" key="5">
    <source>
        <dbReference type="Proteomes" id="UP000005240"/>
    </source>
</evidence>
<dbReference type="GO" id="GO:0015095">
    <property type="term" value="F:magnesium ion transmembrane transporter activity"/>
    <property type="evidence" value="ECO:0007669"/>
    <property type="project" value="InterPro"/>
</dbReference>
<dbReference type="Gene3D" id="1.20.58.340">
    <property type="entry name" value="Magnesium transport protein CorA, transmembrane region"/>
    <property type="match status" value="1"/>
</dbReference>
<feature type="compositionally biased region" description="Pro residues" evidence="1">
    <location>
        <begin position="218"/>
        <end position="230"/>
    </location>
</feature>
<gene>
    <name evidence="3" type="ORF">PTTG_26559</name>
</gene>
<dbReference type="InterPro" id="IPR045861">
    <property type="entry name" value="CorA_cytoplasmic_dom"/>
</dbReference>
<feature type="compositionally biased region" description="Low complexity" evidence="1">
    <location>
        <begin position="207"/>
        <end position="217"/>
    </location>
</feature>
<evidence type="ECO:0000313" key="3">
    <source>
        <dbReference type="EMBL" id="OAV95700.1"/>
    </source>
</evidence>
<feature type="compositionally biased region" description="Polar residues" evidence="1">
    <location>
        <begin position="87"/>
        <end position="97"/>
    </location>
</feature>
<dbReference type="PANTHER" id="PTHR21535:SF90">
    <property type="entry name" value="CORA METAL ION TRANSPORTER"/>
    <property type="match status" value="1"/>
</dbReference>
<reference evidence="4" key="4">
    <citation type="submission" date="2025-05" db="UniProtKB">
        <authorList>
            <consortium name="EnsemblFungi"/>
        </authorList>
    </citation>
    <scope>IDENTIFICATION</scope>
    <source>
        <strain evidence="4">isolate 1-1 / race 1 (BBBD)</strain>
    </source>
</reference>
<dbReference type="CDD" id="cd12829">
    <property type="entry name" value="Alr1p-like"/>
    <property type="match status" value="1"/>
</dbReference>
<feature type="compositionally biased region" description="Basic and acidic residues" evidence="1">
    <location>
        <begin position="332"/>
        <end position="348"/>
    </location>
</feature>
<feature type="transmembrane region" description="Helical" evidence="2">
    <location>
        <begin position="667"/>
        <end position="688"/>
    </location>
</feature>
<dbReference type="InterPro" id="IPR044089">
    <property type="entry name" value="Alr1-like"/>
</dbReference>
<organism evidence="3">
    <name type="scientific">Puccinia triticina (isolate 1-1 / race 1 (BBBD))</name>
    <name type="common">Brown leaf rust fungus</name>
    <dbReference type="NCBI Taxonomy" id="630390"/>
    <lineage>
        <taxon>Eukaryota</taxon>
        <taxon>Fungi</taxon>
        <taxon>Dikarya</taxon>
        <taxon>Basidiomycota</taxon>
        <taxon>Pucciniomycotina</taxon>
        <taxon>Pucciniomycetes</taxon>
        <taxon>Pucciniales</taxon>
        <taxon>Pucciniaceae</taxon>
        <taxon>Puccinia</taxon>
    </lineage>
</organism>
<feature type="compositionally biased region" description="Low complexity" evidence="1">
    <location>
        <begin position="26"/>
        <end position="44"/>
    </location>
</feature>
<reference evidence="3" key="2">
    <citation type="submission" date="2016-05" db="EMBL/GenBank/DDBJ databases">
        <title>Comparative analysis highlights variable genome content of wheat rusts and divergence of the mating loci.</title>
        <authorList>
            <person name="Cuomo C.A."/>
            <person name="Bakkeren G."/>
            <person name="Szabo L."/>
            <person name="Khalil H."/>
            <person name="Joly D."/>
            <person name="Goldberg J."/>
            <person name="Young S."/>
            <person name="Zeng Q."/>
            <person name="Fellers J."/>
        </authorList>
    </citation>
    <scope>NUCLEOTIDE SEQUENCE [LARGE SCALE GENOMIC DNA]</scope>
    <source>
        <strain evidence="3">1-1 BBBD Race 1</strain>
    </source>
</reference>
<reference evidence="3" key="1">
    <citation type="submission" date="2009-11" db="EMBL/GenBank/DDBJ databases">
        <authorList>
            <consortium name="The Broad Institute Genome Sequencing Platform"/>
            <person name="Ward D."/>
            <person name="Feldgarden M."/>
            <person name="Earl A."/>
            <person name="Young S.K."/>
            <person name="Zeng Q."/>
            <person name="Koehrsen M."/>
            <person name="Alvarado L."/>
            <person name="Berlin A."/>
            <person name="Bochicchio J."/>
            <person name="Borenstein D."/>
            <person name="Chapman S.B."/>
            <person name="Chen Z."/>
            <person name="Engels R."/>
            <person name="Freedman E."/>
            <person name="Gellesch M."/>
            <person name="Goldberg J."/>
            <person name="Griggs A."/>
            <person name="Gujja S."/>
            <person name="Heilman E."/>
            <person name="Heiman D."/>
            <person name="Hepburn T."/>
            <person name="Howarth C."/>
            <person name="Jen D."/>
            <person name="Larson L."/>
            <person name="Lewis B."/>
            <person name="Mehta T."/>
            <person name="Park D."/>
            <person name="Pearson M."/>
            <person name="Roberts A."/>
            <person name="Saif S."/>
            <person name="Shea T."/>
            <person name="Shenoy N."/>
            <person name="Sisk P."/>
            <person name="Stolte C."/>
            <person name="Sykes S."/>
            <person name="Thomson T."/>
            <person name="Walk T."/>
            <person name="White J."/>
            <person name="Yandava C."/>
            <person name="Izard J."/>
            <person name="Baranova O.V."/>
            <person name="Blanton J.M."/>
            <person name="Tanner A.C."/>
            <person name="Dewhirst F.E."/>
            <person name="Haas B."/>
            <person name="Nusbaum C."/>
            <person name="Birren B."/>
        </authorList>
    </citation>
    <scope>NUCLEOTIDE SEQUENCE [LARGE SCALE GENOMIC DNA]</scope>
    <source>
        <strain evidence="3">1-1 BBBD Race 1</strain>
    </source>
</reference>
<feature type="compositionally biased region" description="Gly residues" evidence="1">
    <location>
        <begin position="523"/>
        <end position="538"/>
    </location>
</feature>
<dbReference type="Proteomes" id="UP000005240">
    <property type="component" value="Unassembled WGS sequence"/>
</dbReference>
<feature type="region of interest" description="Disordered" evidence="1">
    <location>
        <begin position="16"/>
        <end position="116"/>
    </location>
</feature>
<proteinExistence type="predicted"/>
<reference evidence="4 5" key="3">
    <citation type="journal article" date="2017" name="G3 (Bethesda)">
        <title>Comparative analysis highlights variable genome content of wheat rusts and divergence of the mating loci.</title>
        <authorList>
            <person name="Cuomo C.A."/>
            <person name="Bakkeren G."/>
            <person name="Khalil H.B."/>
            <person name="Panwar V."/>
            <person name="Joly D."/>
            <person name="Linning R."/>
            <person name="Sakthikumar S."/>
            <person name="Song X."/>
            <person name="Adiconis X."/>
            <person name="Fan L."/>
            <person name="Goldberg J.M."/>
            <person name="Levin J.Z."/>
            <person name="Young S."/>
            <person name="Zeng Q."/>
            <person name="Anikster Y."/>
            <person name="Bruce M."/>
            <person name="Wang M."/>
            <person name="Yin C."/>
            <person name="McCallum B."/>
            <person name="Szabo L.J."/>
            <person name="Hulbert S."/>
            <person name="Chen X."/>
            <person name="Fellers J.P."/>
        </authorList>
    </citation>
    <scope>NUCLEOTIDE SEQUENCE</scope>
    <source>
        <strain evidence="4">isolate 1-1 / race 1 (BBBD)</strain>
        <strain evidence="5">Isolate 1-1 / race 1 (BBBD)</strain>
    </source>
</reference>
<feature type="compositionally biased region" description="Polar residues" evidence="1">
    <location>
        <begin position="352"/>
        <end position="362"/>
    </location>
</feature>
<dbReference type="EMBL" id="ADAS02000026">
    <property type="protein sequence ID" value="OAV95700.1"/>
    <property type="molecule type" value="Genomic_DNA"/>
</dbReference>
<feature type="region of interest" description="Disordered" evidence="1">
    <location>
        <begin position="204"/>
        <end position="249"/>
    </location>
</feature>
<sequence length="792" mass="88211">MYAVCVWVCVAASVRPLPPRNPPMASTSSGQSTASSSSPSPWWRFWRERSPSASSSSADEDDDDDDDDDDYHQQQHPQDQPQPSEFTLITPSLQTQHDYPHPSNHDQQTPPPYDAFTSSDITPALQRLLAYWNTTTQQDPLPADLGLQQLSQQHQTTTTTNIPPAKEPIEHEKPSFRLLPKVRKQPLNPMHKLLFNNDGRLFLLESPTPTLPTKNTPTPRPSPPPSPTPSGPASSSPPADNTPPQPSAWWLDITCPTSADMHQLRKIFPLHPLTIEDILHQDTREKTETFHSLGYYLICFRGLDESSFKYKDDDEDEDDEDEDEDEQEQAQELERVEQREAREEEKAGADSGKTTSLKTRTLNSSKDGIMLSSIIRRRKNGAGRPGAARRRRKPNKIVQTTADHSLNKTLYGVGVGAVNMYLVVFRDGIISFHFENLQKHIDRVKERIHSFSTDTGHVSPHWIAYGLMDSIVDEFFPVLELIEAETDKMEEYLLADPLGLKMQEGRGVGERRRRRRGRRGRAKGGGGSNSSETGGGSAGAAERLKSDAMIERARMLTRITTNRRLVVSLARLIAQKHQTVEALRKRMSVDGFVGPTGGGGARAGEPEGRSMEIGLYLGDLQDHIVGLSQALSFYDTLLSNAHSAYLGILRVGLHSAKQAQDVIIIRLYLITLIVLPMNTLIGLHSMNIHIPANGDMENHRLADGSQAPFTVFAIVILGCLLIGIAFVAFIWKVIFAQSALSFNRPVPKLFYFLLTPPPSHCCCLHIQTVVFFSFFGVVGLSVFAFLRLSWAV</sequence>
<dbReference type="VEuPathDB" id="FungiDB:PTTG_26559"/>
<dbReference type="STRING" id="630390.A0A180GSH2"/>
<feature type="transmembrane region" description="Helical" evidence="2">
    <location>
        <begin position="709"/>
        <end position="731"/>
    </location>
</feature>
<feature type="compositionally biased region" description="Low complexity" evidence="1">
    <location>
        <begin position="74"/>
        <end position="85"/>
    </location>
</feature>
<dbReference type="SUPFAM" id="SSF143865">
    <property type="entry name" value="CorA soluble domain-like"/>
    <property type="match status" value="1"/>
</dbReference>